<proteinExistence type="predicted"/>
<sequence>MPLPQAFGVGSTHVLTDAVDKHETSEALDQPFLPSSFLLNFASNDGTDLNNMHNVPKTWTSLMREYSMWILERRKSSLPISRSQEIFLAEMPLLLSAIASILVMHGKLGSSTIEFLAVIGIMDPKLGVPLLLTILFYTNIFSGTGKDTNFHDMLEVDPSMENEEALGTNGMDGFLSDLANAIPGVDEAMSFAEMLK</sequence>
<keyword evidence="2" id="KW-1185">Reference proteome</keyword>
<name>A0ACC0FEA0_9ERIC</name>
<protein>
    <submittedName>
        <fullName evidence="1">Protein RST1</fullName>
    </submittedName>
</protein>
<dbReference type="EMBL" id="CM045772">
    <property type="protein sequence ID" value="KAI7987000.1"/>
    <property type="molecule type" value="Genomic_DNA"/>
</dbReference>
<reference evidence="1 2" key="1">
    <citation type="journal article" date="2022" name="Plant J.">
        <title>Chromosome-level genome of Camellia lanceoleosa provides a valuable resource for understanding genome evolution and self-incompatibility.</title>
        <authorList>
            <person name="Gong W."/>
            <person name="Xiao S."/>
            <person name="Wang L."/>
            <person name="Liao Z."/>
            <person name="Chang Y."/>
            <person name="Mo W."/>
            <person name="Hu G."/>
            <person name="Li W."/>
            <person name="Zhao G."/>
            <person name="Zhu H."/>
            <person name="Hu X."/>
            <person name="Ji K."/>
            <person name="Xiang X."/>
            <person name="Song Q."/>
            <person name="Yuan D."/>
            <person name="Jin S."/>
            <person name="Zhang L."/>
        </authorList>
    </citation>
    <scope>NUCLEOTIDE SEQUENCE [LARGE SCALE GENOMIC DNA]</scope>
    <source>
        <strain evidence="1">SQ_2022a</strain>
    </source>
</reference>
<organism evidence="1 2">
    <name type="scientific">Camellia lanceoleosa</name>
    <dbReference type="NCBI Taxonomy" id="1840588"/>
    <lineage>
        <taxon>Eukaryota</taxon>
        <taxon>Viridiplantae</taxon>
        <taxon>Streptophyta</taxon>
        <taxon>Embryophyta</taxon>
        <taxon>Tracheophyta</taxon>
        <taxon>Spermatophyta</taxon>
        <taxon>Magnoliopsida</taxon>
        <taxon>eudicotyledons</taxon>
        <taxon>Gunneridae</taxon>
        <taxon>Pentapetalae</taxon>
        <taxon>asterids</taxon>
        <taxon>Ericales</taxon>
        <taxon>Theaceae</taxon>
        <taxon>Camellia</taxon>
    </lineage>
</organism>
<dbReference type="Proteomes" id="UP001060215">
    <property type="component" value="Chromosome 15"/>
</dbReference>
<evidence type="ECO:0000313" key="2">
    <source>
        <dbReference type="Proteomes" id="UP001060215"/>
    </source>
</evidence>
<accession>A0ACC0FEA0</accession>
<comment type="caution">
    <text evidence="1">The sequence shown here is derived from an EMBL/GenBank/DDBJ whole genome shotgun (WGS) entry which is preliminary data.</text>
</comment>
<gene>
    <name evidence="1" type="ORF">LOK49_LG14G01100</name>
</gene>
<evidence type="ECO:0000313" key="1">
    <source>
        <dbReference type="EMBL" id="KAI7987000.1"/>
    </source>
</evidence>